<reference evidence="2" key="1">
    <citation type="submission" date="2015-03" db="EMBL/GenBank/DDBJ databases">
        <authorList>
            <consortium name="Pathogen Informatics"/>
        </authorList>
    </citation>
    <scope>NUCLEOTIDE SEQUENCE [LARGE SCALE GENOMIC DNA]</scope>
    <source>
        <strain evidence="2">K00500041</strain>
    </source>
</reference>
<gene>
    <name evidence="1" type="ORF">ERS007703_00465</name>
</gene>
<organism evidence="1 2">
    <name type="scientific">Mycobacterium tuberculosis</name>
    <dbReference type="NCBI Taxonomy" id="1773"/>
    <lineage>
        <taxon>Bacteria</taxon>
        <taxon>Bacillati</taxon>
        <taxon>Actinomycetota</taxon>
        <taxon>Actinomycetes</taxon>
        <taxon>Mycobacteriales</taxon>
        <taxon>Mycobacteriaceae</taxon>
        <taxon>Mycobacterium</taxon>
        <taxon>Mycobacterium tuberculosis complex</taxon>
    </lineage>
</organism>
<evidence type="ECO:0000313" key="1">
    <source>
        <dbReference type="EMBL" id="COV08091.1"/>
    </source>
</evidence>
<sequence>MYRAPWQTSHGTYTSGRKFISILMVPSPVQASQRPPLTLNENRPG</sequence>
<evidence type="ECO:0000313" key="2">
    <source>
        <dbReference type="Proteomes" id="UP000038802"/>
    </source>
</evidence>
<protein>
    <submittedName>
        <fullName evidence="1">Uncharacterized protein</fullName>
    </submittedName>
</protein>
<proteinExistence type="predicted"/>
<name>A0A0U0QMA4_MYCTX</name>
<dbReference type="AlphaFoldDB" id="A0A0U0QMA4"/>
<accession>A0A0U0QMA4</accession>
<dbReference type="EMBL" id="CSAE01000028">
    <property type="protein sequence ID" value="COV08091.1"/>
    <property type="molecule type" value="Genomic_DNA"/>
</dbReference>
<dbReference type="Proteomes" id="UP000038802">
    <property type="component" value="Unassembled WGS sequence"/>
</dbReference>